<organism evidence="1 2">
    <name type="scientific">Nostoc commune NIES-4072</name>
    <dbReference type="NCBI Taxonomy" id="2005467"/>
    <lineage>
        <taxon>Bacteria</taxon>
        <taxon>Bacillati</taxon>
        <taxon>Cyanobacteriota</taxon>
        <taxon>Cyanophyceae</taxon>
        <taxon>Nostocales</taxon>
        <taxon>Nostocaceae</taxon>
        <taxon>Nostoc</taxon>
    </lineage>
</organism>
<gene>
    <name evidence="1" type="ORF">NIES4072_73060</name>
</gene>
<name>A0A2R5G7A5_NOSCO</name>
<reference evidence="1 2" key="1">
    <citation type="submission" date="2017-06" db="EMBL/GenBank/DDBJ databases">
        <title>Genome sequencing of cyanobaciteial culture collection at National Institute for Environmental Studies (NIES).</title>
        <authorList>
            <person name="Hirose Y."/>
            <person name="Shimura Y."/>
            <person name="Fujisawa T."/>
            <person name="Nakamura Y."/>
            <person name="Kawachi M."/>
        </authorList>
    </citation>
    <scope>NUCLEOTIDE SEQUENCE [LARGE SCALE GENOMIC DNA]</scope>
    <source>
        <strain evidence="1 2">NIES-4072</strain>
    </source>
</reference>
<dbReference type="EMBL" id="BDUD01000006">
    <property type="protein sequence ID" value="GBG23594.1"/>
    <property type="molecule type" value="Genomic_DNA"/>
</dbReference>
<evidence type="ECO:0000313" key="2">
    <source>
        <dbReference type="Proteomes" id="UP000245124"/>
    </source>
</evidence>
<protein>
    <submittedName>
        <fullName evidence="1">Uncharacterized protein</fullName>
    </submittedName>
</protein>
<dbReference type="OrthoDB" id="489678at2"/>
<evidence type="ECO:0000313" key="1">
    <source>
        <dbReference type="EMBL" id="GBG23594.1"/>
    </source>
</evidence>
<proteinExistence type="predicted"/>
<comment type="caution">
    <text evidence="1">The sequence shown here is derived from an EMBL/GenBank/DDBJ whole genome shotgun (WGS) entry which is preliminary data.</text>
</comment>
<sequence>MINPSAIDLKSLPWLLPVLTAISDRDWVRFKELEVSFANAHGIETWADVFNWRIMPALEPEAKRWLLVQKCSQGIKSVKILD</sequence>
<accession>A0A2R5G7A5</accession>
<dbReference type="Proteomes" id="UP000245124">
    <property type="component" value="Unassembled WGS sequence"/>
</dbReference>
<dbReference type="AlphaFoldDB" id="A0A2R5G7A5"/>
<keyword evidence="2" id="KW-1185">Reference proteome</keyword>
<dbReference type="RefSeq" id="WP_109013461.1">
    <property type="nucleotide sequence ID" value="NZ_BDUD01000006.1"/>
</dbReference>